<proteinExistence type="predicted"/>
<feature type="domain" description="O-methyltransferase dimerisation" evidence="1">
    <location>
        <begin position="14"/>
        <end position="81"/>
    </location>
</feature>
<dbReference type="Gene3D" id="1.10.10.10">
    <property type="entry name" value="Winged helix-like DNA-binding domain superfamily/Winged helix DNA-binding domain"/>
    <property type="match status" value="1"/>
</dbReference>
<sequence length="91" mass="9322">MRTFSPRLWAAADLVTPMAIRVAATLRLADHIAAGSVPAATAAAVTDADPDALERLMGHLVTAGVLVRTTTGGYGLTALGRPGVRFRAVPG</sequence>
<dbReference type="EMBL" id="BAAALT010000003">
    <property type="protein sequence ID" value="GAA1783957.1"/>
    <property type="molecule type" value="Genomic_DNA"/>
</dbReference>
<reference evidence="2" key="2">
    <citation type="submission" date="2023-12" db="EMBL/GenBank/DDBJ databases">
        <authorList>
            <person name="Sun Q."/>
            <person name="Inoue M."/>
        </authorList>
    </citation>
    <scope>NUCLEOTIDE SEQUENCE</scope>
    <source>
        <strain evidence="2">JCM 13250</strain>
    </source>
</reference>
<dbReference type="SUPFAM" id="SSF46785">
    <property type="entry name" value="Winged helix' DNA-binding domain"/>
    <property type="match status" value="1"/>
</dbReference>
<dbReference type="Proteomes" id="UP001500218">
    <property type="component" value="Unassembled WGS sequence"/>
</dbReference>
<gene>
    <name evidence="2" type="ORF">GCM10009682_02670</name>
    <name evidence="3" type="ORF">GCM10009682_02870</name>
</gene>
<accession>A0ABN2LCU1</accession>
<dbReference type="Pfam" id="PF08100">
    <property type="entry name" value="Dimerisation"/>
    <property type="match status" value="1"/>
</dbReference>
<keyword evidence="4" id="KW-1185">Reference proteome</keyword>
<dbReference type="RefSeq" id="WP_344125302.1">
    <property type="nucleotide sequence ID" value="NZ_BAAALT010000003.1"/>
</dbReference>
<evidence type="ECO:0000313" key="2">
    <source>
        <dbReference type="EMBL" id="GAA1783957.1"/>
    </source>
</evidence>
<protein>
    <recommendedName>
        <fullName evidence="1">O-methyltransferase dimerisation domain-containing protein</fullName>
    </recommendedName>
</protein>
<dbReference type="InterPro" id="IPR036388">
    <property type="entry name" value="WH-like_DNA-bd_sf"/>
</dbReference>
<dbReference type="EMBL" id="BAAALT010000003">
    <property type="protein sequence ID" value="GAA1784116.1"/>
    <property type="molecule type" value="Genomic_DNA"/>
</dbReference>
<evidence type="ECO:0000313" key="4">
    <source>
        <dbReference type="Proteomes" id="UP001500218"/>
    </source>
</evidence>
<evidence type="ECO:0000313" key="3">
    <source>
        <dbReference type="EMBL" id="GAA1784116.1"/>
    </source>
</evidence>
<comment type="caution">
    <text evidence="2">The sequence shown here is derived from an EMBL/GenBank/DDBJ whole genome shotgun (WGS) entry which is preliminary data.</text>
</comment>
<organism evidence="2 4">
    <name type="scientific">Luedemannella flava</name>
    <dbReference type="NCBI Taxonomy" id="349316"/>
    <lineage>
        <taxon>Bacteria</taxon>
        <taxon>Bacillati</taxon>
        <taxon>Actinomycetota</taxon>
        <taxon>Actinomycetes</taxon>
        <taxon>Micromonosporales</taxon>
        <taxon>Micromonosporaceae</taxon>
        <taxon>Luedemannella</taxon>
    </lineage>
</organism>
<dbReference type="InterPro" id="IPR036390">
    <property type="entry name" value="WH_DNA-bd_sf"/>
</dbReference>
<name>A0ABN2LCU1_9ACTN</name>
<dbReference type="InterPro" id="IPR012967">
    <property type="entry name" value="COMT_dimerisation"/>
</dbReference>
<reference evidence="2 4" key="1">
    <citation type="journal article" date="2019" name="Int. J. Syst. Evol. Microbiol.">
        <title>The Global Catalogue of Microorganisms (GCM) 10K type strain sequencing project: providing services to taxonomists for standard genome sequencing and annotation.</title>
        <authorList>
            <consortium name="The Broad Institute Genomics Platform"/>
            <consortium name="The Broad Institute Genome Sequencing Center for Infectious Disease"/>
            <person name="Wu L."/>
            <person name="Ma J."/>
        </authorList>
    </citation>
    <scope>NUCLEOTIDE SEQUENCE [LARGE SCALE GENOMIC DNA]</scope>
    <source>
        <strain evidence="2 4">JCM 13250</strain>
    </source>
</reference>
<evidence type="ECO:0000259" key="1">
    <source>
        <dbReference type="Pfam" id="PF08100"/>
    </source>
</evidence>